<evidence type="ECO:0000256" key="5">
    <source>
        <dbReference type="HAMAP-Rule" id="MF_00472"/>
    </source>
</evidence>
<comment type="pathway">
    <text evidence="5">Cofactor biosynthesis; ubiquinone biosynthesis.</text>
</comment>
<keyword evidence="1 5" id="KW-0489">Methyltransferase</keyword>
<comment type="similarity">
    <text evidence="5">Belongs to the methyltransferase superfamily. UbiG/COQ3 family.</text>
</comment>
<dbReference type="Gene3D" id="3.40.50.150">
    <property type="entry name" value="Vaccinia Virus protein VP39"/>
    <property type="match status" value="1"/>
</dbReference>
<dbReference type="HAMAP" id="MF_00472">
    <property type="entry name" value="UbiG"/>
    <property type="match status" value="1"/>
</dbReference>
<keyword evidence="4 5" id="KW-0949">S-adenosyl-L-methionine</keyword>
<dbReference type="PANTHER" id="PTHR43464:SF19">
    <property type="entry name" value="UBIQUINONE BIOSYNTHESIS O-METHYLTRANSFERASE, MITOCHONDRIAL"/>
    <property type="match status" value="1"/>
</dbReference>
<protein>
    <recommendedName>
        <fullName evidence="5">Ubiquinone biosynthesis O-methyltransferase</fullName>
    </recommendedName>
    <alternativeName>
        <fullName evidence="5">2-polyprenyl-6-hydroxyphenol methylase</fullName>
        <ecNumber evidence="5">2.1.1.222</ecNumber>
    </alternativeName>
    <alternativeName>
        <fullName evidence="5">3-demethylubiquinone 3-O-methyltransferase</fullName>
        <ecNumber evidence="5">2.1.1.64</ecNumber>
    </alternativeName>
</protein>
<reference evidence="7" key="1">
    <citation type="submission" date="2020-10" db="EMBL/GenBank/DDBJ databases">
        <title>Microbiome of the Black Sea water column analyzed by genome centric metagenomics.</title>
        <authorList>
            <person name="Cabello-Yeves P.J."/>
            <person name="Callieri C."/>
            <person name="Picazo A."/>
            <person name="Mehrshad M."/>
            <person name="Haro-Moreno J.M."/>
            <person name="Roda-Garcia J."/>
            <person name="Dzembekova N."/>
            <person name="Slabakova V."/>
            <person name="Slabakova N."/>
            <person name="Moncheva S."/>
            <person name="Rodriguez-Valera F."/>
        </authorList>
    </citation>
    <scope>NUCLEOTIDE SEQUENCE</scope>
    <source>
        <strain evidence="7">BS307-5m-G49</strain>
    </source>
</reference>
<feature type="binding site" evidence="5">
    <location>
        <position position="35"/>
    </location>
    <ligand>
        <name>S-adenosyl-L-methionine</name>
        <dbReference type="ChEBI" id="CHEBI:59789"/>
    </ligand>
</feature>
<dbReference type="FunFam" id="3.40.50.150:FF:000028">
    <property type="entry name" value="Ubiquinone biosynthesis O-methyltransferase"/>
    <property type="match status" value="1"/>
</dbReference>
<sequence length="230" mass="25865">MNIDPKEKEKFNKIAEEWWDPSGKFAPLHKINPLRANYISDRAELKNKQILDVACGGGLLAEALSLKGGKVSGVDISDVAIHTAKNHADKESIDINYILGEAENLLPEQNEYFDVVTCLEAIEHVPDPNQLVKTCSDLCKKNGDVFFSTINRNPKSFLFAIIGAEYILNLLPKGTHEYEKFIKPSELIEMMENNGLTIKELTGMSYNPVTKNYWLGKNVDVNYLIHAKKI</sequence>
<organism evidence="7 8">
    <name type="scientific">SAR86 cluster bacterium</name>
    <dbReference type="NCBI Taxonomy" id="2030880"/>
    <lineage>
        <taxon>Bacteria</taxon>
        <taxon>Pseudomonadati</taxon>
        <taxon>Pseudomonadota</taxon>
        <taxon>Gammaproteobacteria</taxon>
        <taxon>SAR86 cluster</taxon>
    </lineage>
</organism>
<keyword evidence="2 5" id="KW-0808">Transferase</keyword>
<dbReference type="GO" id="GO:0061542">
    <property type="term" value="F:3-demethylubiquinol 3-O-methyltransferase activity"/>
    <property type="evidence" value="ECO:0007669"/>
    <property type="project" value="UniProtKB-UniRule"/>
</dbReference>
<dbReference type="EC" id="2.1.1.64" evidence="5"/>
<dbReference type="CDD" id="cd02440">
    <property type="entry name" value="AdoMet_MTases"/>
    <property type="match status" value="1"/>
</dbReference>
<dbReference type="SUPFAM" id="SSF53335">
    <property type="entry name" value="S-adenosyl-L-methionine-dependent methyltransferases"/>
    <property type="match status" value="1"/>
</dbReference>
<comment type="catalytic activity">
    <reaction evidence="5">
        <text>a 3-demethylubiquinol + S-adenosyl-L-methionine = a ubiquinol + S-adenosyl-L-homocysteine + H(+)</text>
        <dbReference type="Rhea" id="RHEA:44380"/>
        <dbReference type="Rhea" id="RHEA-COMP:9566"/>
        <dbReference type="Rhea" id="RHEA-COMP:10914"/>
        <dbReference type="ChEBI" id="CHEBI:15378"/>
        <dbReference type="ChEBI" id="CHEBI:17976"/>
        <dbReference type="ChEBI" id="CHEBI:57856"/>
        <dbReference type="ChEBI" id="CHEBI:59789"/>
        <dbReference type="ChEBI" id="CHEBI:84422"/>
        <dbReference type="EC" id="2.1.1.64"/>
    </reaction>
</comment>
<dbReference type="EC" id="2.1.1.222" evidence="5"/>
<dbReference type="GO" id="GO:0102208">
    <property type="term" value="F:2-polyprenyl-6-hydroxyphenol methylase activity"/>
    <property type="evidence" value="ECO:0007669"/>
    <property type="project" value="UniProtKB-EC"/>
</dbReference>
<proteinExistence type="inferred from homology"/>
<comment type="caution">
    <text evidence="5">Lacks conserved residue(s) required for the propagation of feature annotation.</text>
</comment>
<dbReference type="AlphaFoldDB" id="A0A937I4L3"/>
<comment type="caution">
    <text evidence="7">The sequence shown here is derived from an EMBL/GenBank/DDBJ whole genome shotgun (WGS) entry which is preliminary data.</text>
</comment>
<evidence type="ECO:0000256" key="3">
    <source>
        <dbReference type="ARBA" id="ARBA00022688"/>
    </source>
</evidence>
<evidence type="ECO:0000256" key="1">
    <source>
        <dbReference type="ARBA" id="ARBA00022603"/>
    </source>
</evidence>
<dbReference type="InterPro" id="IPR013216">
    <property type="entry name" value="Methyltransf_11"/>
</dbReference>
<dbReference type="Proteomes" id="UP000744438">
    <property type="component" value="Unassembled WGS sequence"/>
</dbReference>
<accession>A0A937I4L3</accession>
<dbReference type="InterPro" id="IPR010233">
    <property type="entry name" value="UbiG_MeTrfase"/>
</dbReference>
<dbReference type="EMBL" id="JADHQC010000010">
    <property type="protein sequence ID" value="MBL6811738.1"/>
    <property type="molecule type" value="Genomic_DNA"/>
</dbReference>
<dbReference type="GO" id="GO:0032259">
    <property type="term" value="P:methylation"/>
    <property type="evidence" value="ECO:0007669"/>
    <property type="project" value="UniProtKB-KW"/>
</dbReference>
<feature type="binding site" evidence="5">
    <location>
        <position position="119"/>
    </location>
    <ligand>
        <name>S-adenosyl-L-methionine</name>
        <dbReference type="ChEBI" id="CHEBI:59789"/>
    </ligand>
</feature>
<comment type="catalytic activity">
    <reaction evidence="5">
        <text>a 3-(all-trans-polyprenyl)benzene-1,2-diol + S-adenosyl-L-methionine = a 2-methoxy-6-(all-trans-polyprenyl)phenol + S-adenosyl-L-homocysteine + H(+)</text>
        <dbReference type="Rhea" id="RHEA:31411"/>
        <dbReference type="Rhea" id="RHEA-COMP:9550"/>
        <dbReference type="Rhea" id="RHEA-COMP:9551"/>
        <dbReference type="ChEBI" id="CHEBI:15378"/>
        <dbReference type="ChEBI" id="CHEBI:57856"/>
        <dbReference type="ChEBI" id="CHEBI:59789"/>
        <dbReference type="ChEBI" id="CHEBI:62729"/>
        <dbReference type="ChEBI" id="CHEBI:62731"/>
        <dbReference type="EC" id="2.1.1.222"/>
    </reaction>
</comment>
<dbReference type="InterPro" id="IPR029063">
    <property type="entry name" value="SAM-dependent_MTases_sf"/>
</dbReference>
<gene>
    <name evidence="5 7" type="primary">ubiG</name>
    <name evidence="7" type="ORF">ISQ63_02505</name>
</gene>
<evidence type="ECO:0000313" key="8">
    <source>
        <dbReference type="Proteomes" id="UP000744438"/>
    </source>
</evidence>
<evidence type="ECO:0000313" key="7">
    <source>
        <dbReference type="EMBL" id="MBL6811738.1"/>
    </source>
</evidence>
<keyword evidence="3 5" id="KW-0831">Ubiquinone biosynthesis</keyword>
<dbReference type="GO" id="GO:0010420">
    <property type="term" value="F:polyprenyldihydroxybenzoate methyltransferase activity"/>
    <property type="evidence" value="ECO:0007669"/>
    <property type="project" value="InterPro"/>
</dbReference>
<evidence type="ECO:0000259" key="6">
    <source>
        <dbReference type="Pfam" id="PF08241"/>
    </source>
</evidence>
<feature type="binding site" evidence="5">
    <location>
        <position position="75"/>
    </location>
    <ligand>
        <name>S-adenosyl-L-methionine</name>
        <dbReference type="ChEBI" id="CHEBI:59789"/>
    </ligand>
</feature>
<dbReference type="Pfam" id="PF08241">
    <property type="entry name" value="Methyltransf_11"/>
    <property type="match status" value="1"/>
</dbReference>
<dbReference type="NCBIfam" id="TIGR01983">
    <property type="entry name" value="UbiG"/>
    <property type="match status" value="1"/>
</dbReference>
<comment type="function">
    <text evidence="5">O-methyltransferase that catalyzes the 2 O-methylation steps in the ubiquinone biosynthetic pathway.</text>
</comment>
<name>A0A937I4L3_9GAMM</name>
<dbReference type="PANTHER" id="PTHR43464">
    <property type="entry name" value="METHYLTRANSFERASE"/>
    <property type="match status" value="1"/>
</dbReference>
<feature type="domain" description="Methyltransferase type 11" evidence="6">
    <location>
        <begin position="51"/>
        <end position="147"/>
    </location>
</feature>
<evidence type="ECO:0000256" key="2">
    <source>
        <dbReference type="ARBA" id="ARBA00022679"/>
    </source>
</evidence>
<evidence type="ECO:0000256" key="4">
    <source>
        <dbReference type="ARBA" id="ARBA00022691"/>
    </source>
</evidence>